<keyword evidence="8" id="KW-1185">Reference proteome</keyword>
<name>A0A0B3VPS0_9FIRM</name>
<keyword evidence="2" id="KW-0805">Transcription regulation</keyword>
<evidence type="ECO:0000313" key="7">
    <source>
        <dbReference type="EMBL" id="KHS58771.1"/>
    </source>
</evidence>
<dbReference type="Pfam" id="PF04542">
    <property type="entry name" value="Sigma70_r2"/>
    <property type="match status" value="1"/>
</dbReference>
<dbReference type="SUPFAM" id="SSF88946">
    <property type="entry name" value="Sigma2 domain of RNA polymerase sigma factors"/>
    <property type="match status" value="1"/>
</dbReference>
<evidence type="ECO:0000256" key="5">
    <source>
        <dbReference type="ARBA" id="ARBA00023163"/>
    </source>
</evidence>
<dbReference type="PANTHER" id="PTHR43133:SF8">
    <property type="entry name" value="RNA POLYMERASE SIGMA FACTOR HI_1459-RELATED"/>
    <property type="match status" value="1"/>
</dbReference>
<comment type="similarity">
    <text evidence="1">Belongs to the sigma-70 factor family. ECF subfamily.</text>
</comment>
<proteinExistence type="inferred from homology"/>
<evidence type="ECO:0000256" key="4">
    <source>
        <dbReference type="ARBA" id="ARBA00023125"/>
    </source>
</evidence>
<keyword evidence="3" id="KW-0731">Sigma factor</keyword>
<sequence length="185" mass="22240">MIMEKRMIKKIRKKDTKGLDYIINTYSKKVYFLVNKIIGIYGKEEVEECVSDVFFAVWNDIEQYDEKRGEFSSFIFMKTKYKALDYKRKLDKKHLPVETLQDNISNTITTEDIVIDKECNLEIIKIINNFKEPDKTYFYLRYFMYYKIDEIADKYKTTRSSVENRLYRCRLKIKSVLEGGEINEG</sequence>
<evidence type="ECO:0000256" key="3">
    <source>
        <dbReference type="ARBA" id="ARBA00023082"/>
    </source>
</evidence>
<dbReference type="InterPro" id="IPR014284">
    <property type="entry name" value="RNA_pol_sigma-70_dom"/>
</dbReference>
<dbReference type="NCBIfam" id="TIGR02937">
    <property type="entry name" value="sigma70-ECF"/>
    <property type="match status" value="1"/>
</dbReference>
<accession>A0A0B3VPS0</accession>
<feature type="domain" description="RNA polymerase sigma-70 region 2" evidence="6">
    <location>
        <begin position="23"/>
        <end position="91"/>
    </location>
</feature>
<protein>
    <recommendedName>
        <fullName evidence="6">RNA polymerase sigma-70 region 2 domain-containing protein</fullName>
    </recommendedName>
</protein>
<organism evidence="7 8">
    <name type="scientific">Terrisporobacter othiniensis</name>
    <dbReference type="NCBI Taxonomy" id="1577792"/>
    <lineage>
        <taxon>Bacteria</taxon>
        <taxon>Bacillati</taxon>
        <taxon>Bacillota</taxon>
        <taxon>Clostridia</taxon>
        <taxon>Peptostreptococcales</taxon>
        <taxon>Peptostreptococcaceae</taxon>
        <taxon>Terrisporobacter</taxon>
    </lineage>
</organism>
<dbReference type="Gene3D" id="1.10.1740.10">
    <property type="match status" value="1"/>
</dbReference>
<dbReference type="STRING" id="1577792.QX51_01160"/>
<evidence type="ECO:0000313" key="8">
    <source>
        <dbReference type="Proteomes" id="UP000031189"/>
    </source>
</evidence>
<dbReference type="Proteomes" id="UP000031189">
    <property type="component" value="Unassembled WGS sequence"/>
</dbReference>
<dbReference type="SUPFAM" id="SSF88659">
    <property type="entry name" value="Sigma3 and sigma4 domains of RNA polymerase sigma factors"/>
    <property type="match status" value="1"/>
</dbReference>
<dbReference type="InterPro" id="IPR036388">
    <property type="entry name" value="WH-like_DNA-bd_sf"/>
</dbReference>
<evidence type="ECO:0000259" key="6">
    <source>
        <dbReference type="Pfam" id="PF04542"/>
    </source>
</evidence>
<evidence type="ECO:0000256" key="1">
    <source>
        <dbReference type="ARBA" id="ARBA00010641"/>
    </source>
</evidence>
<dbReference type="PANTHER" id="PTHR43133">
    <property type="entry name" value="RNA POLYMERASE ECF-TYPE SIGMA FACTO"/>
    <property type="match status" value="1"/>
</dbReference>
<dbReference type="InterPro" id="IPR039425">
    <property type="entry name" value="RNA_pol_sigma-70-like"/>
</dbReference>
<dbReference type="InterPro" id="IPR013324">
    <property type="entry name" value="RNA_pol_sigma_r3/r4-like"/>
</dbReference>
<dbReference type="EMBL" id="JWHR01000013">
    <property type="protein sequence ID" value="KHS58771.1"/>
    <property type="molecule type" value="Genomic_DNA"/>
</dbReference>
<keyword evidence="5" id="KW-0804">Transcription</keyword>
<dbReference type="Gene3D" id="1.10.10.10">
    <property type="entry name" value="Winged helix-like DNA-binding domain superfamily/Winged helix DNA-binding domain"/>
    <property type="match status" value="1"/>
</dbReference>
<dbReference type="GO" id="GO:0003677">
    <property type="term" value="F:DNA binding"/>
    <property type="evidence" value="ECO:0007669"/>
    <property type="project" value="UniProtKB-KW"/>
</dbReference>
<keyword evidence="4" id="KW-0238">DNA-binding</keyword>
<comment type="caution">
    <text evidence="7">The sequence shown here is derived from an EMBL/GenBank/DDBJ whole genome shotgun (WGS) entry which is preliminary data.</text>
</comment>
<dbReference type="InterPro" id="IPR013325">
    <property type="entry name" value="RNA_pol_sigma_r2"/>
</dbReference>
<dbReference type="AlphaFoldDB" id="A0A0B3VPS0"/>
<gene>
    <name evidence="7" type="ORF">QX51_01160</name>
</gene>
<dbReference type="GO" id="GO:0006352">
    <property type="term" value="P:DNA-templated transcription initiation"/>
    <property type="evidence" value="ECO:0007669"/>
    <property type="project" value="InterPro"/>
</dbReference>
<dbReference type="GO" id="GO:0016987">
    <property type="term" value="F:sigma factor activity"/>
    <property type="evidence" value="ECO:0007669"/>
    <property type="project" value="UniProtKB-KW"/>
</dbReference>
<reference evidence="7 8" key="1">
    <citation type="submission" date="2014-12" db="EMBL/GenBank/DDBJ databases">
        <title>Draft genome sequence of Terrisporobacter sp. 08-306576, isolated from the blood culture of a bacteremia patient.</title>
        <authorList>
            <person name="Lund L.C."/>
            <person name="Sydenham T.V."/>
            <person name="Hogh S.V."/>
            <person name="Skov M.N."/>
            <person name="Kemp M."/>
            <person name="Justesen U.S."/>
        </authorList>
    </citation>
    <scope>NUCLEOTIDE SEQUENCE [LARGE SCALE GENOMIC DNA]</scope>
    <source>
        <strain evidence="7 8">08-306576</strain>
    </source>
</reference>
<evidence type="ECO:0000256" key="2">
    <source>
        <dbReference type="ARBA" id="ARBA00023015"/>
    </source>
</evidence>
<dbReference type="InterPro" id="IPR007627">
    <property type="entry name" value="RNA_pol_sigma70_r2"/>
</dbReference>